<gene>
    <name evidence="1" type="ORF">LCGC14_0803040</name>
</gene>
<protein>
    <recommendedName>
        <fullName evidence="2">HTH marR-type domain-containing protein</fullName>
    </recommendedName>
</protein>
<dbReference type="SUPFAM" id="SSF46785">
    <property type="entry name" value="Winged helix' DNA-binding domain"/>
    <property type="match status" value="1"/>
</dbReference>
<evidence type="ECO:0008006" key="2">
    <source>
        <dbReference type="Google" id="ProtNLM"/>
    </source>
</evidence>
<evidence type="ECO:0000313" key="1">
    <source>
        <dbReference type="EMBL" id="KKN33507.1"/>
    </source>
</evidence>
<sequence>MIIFEKKGLVRILLFLFSNNYSINSKYMLKKAFQLSSNTLNECIEVLKERKLIETSKELDSRKRIEIKLTKLGITIAHSLEEIMSKLKN</sequence>
<dbReference type="InterPro" id="IPR036388">
    <property type="entry name" value="WH-like_DNA-bd_sf"/>
</dbReference>
<accession>A0A0F9Q8W0</accession>
<reference evidence="1" key="1">
    <citation type="journal article" date="2015" name="Nature">
        <title>Complex archaea that bridge the gap between prokaryotes and eukaryotes.</title>
        <authorList>
            <person name="Spang A."/>
            <person name="Saw J.H."/>
            <person name="Jorgensen S.L."/>
            <person name="Zaremba-Niedzwiedzka K."/>
            <person name="Martijn J."/>
            <person name="Lind A.E."/>
            <person name="van Eijk R."/>
            <person name="Schleper C."/>
            <person name="Guy L."/>
            <person name="Ettema T.J."/>
        </authorList>
    </citation>
    <scope>NUCLEOTIDE SEQUENCE</scope>
</reference>
<dbReference type="EMBL" id="LAZR01002172">
    <property type="protein sequence ID" value="KKN33507.1"/>
    <property type="molecule type" value="Genomic_DNA"/>
</dbReference>
<proteinExistence type="predicted"/>
<dbReference type="AlphaFoldDB" id="A0A0F9Q8W0"/>
<dbReference type="InterPro" id="IPR036390">
    <property type="entry name" value="WH_DNA-bd_sf"/>
</dbReference>
<comment type="caution">
    <text evidence="1">The sequence shown here is derived from an EMBL/GenBank/DDBJ whole genome shotgun (WGS) entry which is preliminary data.</text>
</comment>
<dbReference type="Gene3D" id="1.10.10.10">
    <property type="entry name" value="Winged helix-like DNA-binding domain superfamily/Winged helix DNA-binding domain"/>
    <property type="match status" value="1"/>
</dbReference>
<organism evidence="1">
    <name type="scientific">marine sediment metagenome</name>
    <dbReference type="NCBI Taxonomy" id="412755"/>
    <lineage>
        <taxon>unclassified sequences</taxon>
        <taxon>metagenomes</taxon>
        <taxon>ecological metagenomes</taxon>
    </lineage>
</organism>
<name>A0A0F9Q8W0_9ZZZZ</name>